<feature type="compositionally biased region" description="Polar residues" evidence="1">
    <location>
        <begin position="89"/>
        <end position="103"/>
    </location>
</feature>
<name>A0A941III9_9ACTN</name>
<dbReference type="AlphaFoldDB" id="A0A941III9"/>
<evidence type="ECO:0000259" key="2">
    <source>
        <dbReference type="PROSITE" id="PS51284"/>
    </source>
</evidence>
<comment type="caution">
    <text evidence="3">The sequence shown here is derived from an EMBL/GenBank/DDBJ whole genome shotgun (WGS) entry which is preliminary data.</text>
</comment>
<evidence type="ECO:0000313" key="4">
    <source>
        <dbReference type="Proteomes" id="UP000676325"/>
    </source>
</evidence>
<dbReference type="InterPro" id="IPR008979">
    <property type="entry name" value="Galactose-bd-like_sf"/>
</dbReference>
<feature type="domain" description="DOC" evidence="2">
    <location>
        <begin position="110"/>
        <end position="268"/>
    </location>
</feature>
<sequence length="268" mass="27669">MAGRHAFVSAFRKSMRTSAGISRFRPGVISVGTAVLVLGAATLVVGLQTDTGGTERPRAAAAAAAAVTTATRAADASKTPTPPSPGTGVVQQTSATPWTSPMPRTSPAATGSGSTTRSAAAVSTTASDQAPVNLATQALVEADSSLPETPAAAAVDGNPDTFWESSGAYTQSFDLDFYHNVTFSKIVLSLPSNENWPDRTQTLSVWVCNASQKYVTELVPSTTYRFDSADKDSVTITLGSVSEQWIELKFTGNSIAGGGQIAELGVYA</sequence>
<dbReference type="Gene3D" id="2.60.120.260">
    <property type="entry name" value="Galactose-binding domain-like"/>
    <property type="match status" value="1"/>
</dbReference>
<proteinExistence type="predicted"/>
<accession>A0A941III9</accession>
<evidence type="ECO:0000313" key="3">
    <source>
        <dbReference type="EMBL" id="MBR7829695.1"/>
    </source>
</evidence>
<evidence type="ECO:0000256" key="1">
    <source>
        <dbReference type="SAM" id="MobiDB-lite"/>
    </source>
</evidence>
<organism evidence="3 4">
    <name type="scientific">Actinospica acidithermotolerans</name>
    <dbReference type="NCBI Taxonomy" id="2828514"/>
    <lineage>
        <taxon>Bacteria</taxon>
        <taxon>Bacillati</taxon>
        <taxon>Actinomycetota</taxon>
        <taxon>Actinomycetes</taxon>
        <taxon>Catenulisporales</taxon>
        <taxon>Actinospicaceae</taxon>
        <taxon>Actinospica</taxon>
    </lineage>
</organism>
<reference evidence="3" key="1">
    <citation type="submission" date="2021-04" db="EMBL/GenBank/DDBJ databases">
        <title>Genome based classification of Actinospica acidithermotolerans sp. nov., an actinobacterium isolated from an Indonesian hot spring.</title>
        <authorList>
            <person name="Kusuma A.B."/>
            <person name="Putra K.E."/>
            <person name="Nafisah S."/>
            <person name="Loh J."/>
            <person name="Nouioui I."/>
            <person name="Goodfellow M."/>
        </authorList>
    </citation>
    <scope>NUCLEOTIDE SEQUENCE</scope>
    <source>
        <strain evidence="3">MGRD01-02</strain>
    </source>
</reference>
<dbReference type="RefSeq" id="WP_212520829.1">
    <property type="nucleotide sequence ID" value="NZ_JAGSOH010000095.1"/>
</dbReference>
<feature type="region of interest" description="Disordered" evidence="1">
    <location>
        <begin position="72"/>
        <end position="127"/>
    </location>
</feature>
<gene>
    <name evidence="3" type="ORF">KDK95_25540</name>
</gene>
<dbReference type="PROSITE" id="PS51284">
    <property type="entry name" value="DOC"/>
    <property type="match status" value="1"/>
</dbReference>
<dbReference type="InterPro" id="IPR000421">
    <property type="entry name" value="FA58C"/>
</dbReference>
<keyword evidence="4" id="KW-1185">Reference proteome</keyword>
<dbReference type="EMBL" id="JAGSOH010000095">
    <property type="protein sequence ID" value="MBR7829695.1"/>
    <property type="molecule type" value="Genomic_DNA"/>
</dbReference>
<protein>
    <submittedName>
        <fullName evidence="3">Discoidin domain-containing protein</fullName>
    </submittedName>
</protein>
<dbReference type="Proteomes" id="UP000676325">
    <property type="component" value="Unassembled WGS sequence"/>
</dbReference>
<feature type="compositionally biased region" description="Low complexity" evidence="1">
    <location>
        <begin position="105"/>
        <end position="127"/>
    </location>
</feature>
<dbReference type="SUPFAM" id="SSF49785">
    <property type="entry name" value="Galactose-binding domain-like"/>
    <property type="match status" value="1"/>
</dbReference>
<dbReference type="Pfam" id="PF00754">
    <property type="entry name" value="F5_F8_type_C"/>
    <property type="match status" value="1"/>
</dbReference>
<dbReference type="InterPro" id="IPR004939">
    <property type="entry name" value="APC_su10/DOC_dom"/>
</dbReference>